<dbReference type="InterPro" id="IPR032675">
    <property type="entry name" value="LRR_dom_sf"/>
</dbReference>
<comment type="caution">
    <text evidence="1">The sequence shown here is derived from an EMBL/GenBank/DDBJ whole genome shotgun (WGS) entry which is preliminary data.</text>
</comment>
<feature type="non-terminal residue" evidence="1">
    <location>
        <position position="1"/>
    </location>
</feature>
<organism evidence="1 2">
    <name type="scientific">Pholiota conissans</name>
    <dbReference type="NCBI Taxonomy" id="109636"/>
    <lineage>
        <taxon>Eukaryota</taxon>
        <taxon>Fungi</taxon>
        <taxon>Dikarya</taxon>
        <taxon>Basidiomycota</taxon>
        <taxon>Agaricomycotina</taxon>
        <taxon>Agaricomycetes</taxon>
        <taxon>Agaricomycetidae</taxon>
        <taxon>Agaricales</taxon>
        <taxon>Agaricineae</taxon>
        <taxon>Strophariaceae</taxon>
        <taxon>Pholiota</taxon>
    </lineage>
</organism>
<accession>A0A9P5YW52</accession>
<dbReference type="Gene3D" id="3.80.10.10">
    <property type="entry name" value="Ribonuclease Inhibitor"/>
    <property type="match status" value="1"/>
</dbReference>
<protein>
    <recommendedName>
        <fullName evidence="3">F-box domain-containing protein</fullName>
    </recommendedName>
</protein>
<dbReference type="EMBL" id="MU155281">
    <property type="protein sequence ID" value="KAF9476822.1"/>
    <property type="molecule type" value="Genomic_DNA"/>
</dbReference>
<sequence length="389" mass="44439">MTTTSLPPEICAIVCNLIHHDDLLALATVSRVFRAEAERLLYLSVELRSKRRFKSFCLAVIRRPYLVRRLHTLVMIMPPPMDLEIADFERITKMLHLSTNLQHLRVLSERTEHSPPTNGDAIPTWIIEGHSFQLKSFENAYFEQGMIWRFLRAQPTIETLVMNAGATTLTGVPMPNLKNLSCCSESLQGLNAPSQSEGCLKDVERLQLYLVKTTELEHLMMLARLRSHLRPTLKSLSISRYYCRPVGMRLDLLLYTLAAQVPDLKYLRILDYSVETQEHLIPFLAGLPIAFTQLETLVLRPAMMVDTAFADDPPQRCACKELRTASGRSDAAIRAMLMLPSLTRVVFIIDEEIHEYRVNECDENWCCIACGMKTSQLTELDADEWMKVE</sequence>
<dbReference type="AlphaFoldDB" id="A0A9P5YW52"/>
<keyword evidence="2" id="KW-1185">Reference proteome</keyword>
<dbReference type="Proteomes" id="UP000807469">
    <property type="component" value="Unassembled WGS sequence"/>
</dbReference>
<evidence type="ECO:0008006" key="3">
    <source>
        <dbReference type="Google" id="ProtNLM"/>
    </source>
</evidence>
<name>A0A9P5YW52_9AGAR</name>
<proteinExistence type="predicted"/>
<gene>
    <name evidence="1" type="ORF">BDN70DRAFT_881953</name>
</gene>
<evidence type="ECO:0000313" key="1">
    <source>
        <dbReference type="EMBL" id="KAF9476822.1"/>
    </source>
</evidence>
<reference evidence="1" key="1">
    <citation type="submission" date="2020-11" db="EMBL/GenBank/DDBJ databases">
        <authorList>
            <consortium name="DOE Joint Genome Institute"/>
            <person name="Ahrendt S."/>
            <person name="Riley R."/>
            <person name="Andreopoulos W."/>
            <person name="Labutti K."/>
            <person name="Pangilinan J."/>
            <person name="Ruiz-Duenas F.J."/>
            <person name="Barrasa J.M."/>
            <person name="Sanchez-Garcia M."/>
            <person name="Camarero S."/>
            <person name="Miyauchi S."/>
            <person name="Serrano A."/>
            <person name="Linde D."/>
            <person name="Babiker R."/>
            <person name="Drula E."/>
            <person name="Ayuso-Fernandez I."/>
            <person name="Pacheco R."/>
            <person name="Padilla G."/>
            <person name="Ferreira P."/>
            <person name="Barriuso J."/>
            <person name="Kellner H."/>
            <person name="Castanera R."/>
            <person name="Alfaro M."/>
            <person name="Ramirez L."/>
            <person name="Pisabarro A.G."/>
            <person name="Kuo A."/>
            <person name="Tritt A."/>
            <person name="Lipzen A."/>
            <person name="He G."/>
            <person name="Yan M."/>
            <person name="Ng V."/>
            <person name="Cullen D."/>
            <person name="Martin F."/>
            <person name="Rosso M.-N."/>
            <person name="Henrissat B."/>
            <person name="Hibbett D."/>
            <person name="Martinez A.T."/>
            <person name="Grigoriev I.V."/>
        </authorList>
    </citation>
    <scope>NUCLEOTIDE SEQUENCE</scope>
    <source>
        <strain evidence="1">CIRM-BRFM 674</strain>
    </source>
</reference>
<evidence type="ECO:0000313" key="2">
    <source>
        <dbReference type="Proteomes" id="UP000807469"/>
    </source>
</evidence>
<dbReference type="OrthoDB" id="3232239at2759"/>